<evidence type="ECO:0000259" key="11">
    <source>
        <dbReference type="PROSITE" id="PS51198"/>
    </source>
</evidence>
<dbReference type="SUPFAM" id="SSF52540">
    <property type="entry name" value="P-loop containing nucleoside triphosphate hydrolases"/>
    <property type="match status" value="1"/>
</dbReference>
<evidence type="ECO:0000313" key="13">
    <source>
        <dbReference type="EMBL" id="RKX70281.1"/>
    </source>
</evidence>
<dbReference type="InterPro" id="IPR014017">
    <property type="entry name" value="DNA_helicase_UvrD-like_C"/>
</dbReference>
<dbReference type="InterPro" id="IPR013986">
    <property type="entry name" value="DExx_box_DNA_helicase_dom_sf"/>
</dbReference>
<keyword evidence="3 10" id="KW-0378">Hydrolase</keyword>
<keyword evidence="6" id="KW-0413">Isomerase</keyword>
<dbReference type="EC" id="5.6.2.4" evidence="8"/>
<dbReference type="GO" id="GO:0000725">
    <property type="term" value="P:recombinational repair"/>
    <property type="evidence" value="ECO:0007669"/>
    <property type="project" value="TreeGrafter"/>
</dbReference>
<dbReference type="EMBL" id="QNBE01000044">
    <property type="protein sequence ID" value="RKX70281.1"/>
    <property type="molecule type" value="Genomic_DNA"/>
</dbReference>
<dbReference type="InterPro" id="IPR027417">
    <property type="entry name" value="P-loop_NTPase"/>
</dbReference>
<keyword evidence="5 10" id="KW-0067">ATP-binding</keyword>
<evidence type="ECO:0000256" key="3">
    <source>
        <dbReference type="ARBA" id="ARBA00022801"/>
    </source>
</evidence>
<feature type="domain" description="UvrD-like helicase ATP-binding" evidence="11">
    <location>
        <begin position="6"/>
        <end position="286"/>
    </location>
</feature>
<proteinExistence type="inferred from homology"/>
<dbReference type="GO" id="GO:0005524">
    <property type="term" value="F:ATP binding"/>
    <property type="evidence" value="ECO:0007669"/>
    <property type="project" value="UniProtKB-UniRule"/>
</dbReference>
<evidence type="ECO:0000256" key="8">
    <source>
        <dbReference type="ARBA" id="ARBA00034808"/>
    </source>
</evidence>
<comment type="caution">
    <text evidence="13">The sequence shown here is derived from an EMBL/GenBank/DDBJ whole genome shotgun (WGS) entry which is preliminary data.</text>
</comment>
<evidence type="ECO:0000313" key="14">
    <source>
        <dbReference type="Proteomes" id="UP000268469"/>
    </source>
</evidence>
<gene>
    <name evidence="13" type="ORF">DRP53_05535</name>
</gene>
<protein>
    <recommendedName>
        <fullName evidence="8">DNA 3'-5' helicase</fullName>
        <ecNumber evidence="8">5.6.2.4</ecNumber>
    </recommendedName>
</protein>
<dbReference type="PROSITE" id="PS51198">
    <property type="entry name" value="UVRD_HELICASE_ATP_BIND"/>
    <property type="match status" value="1"/>
</dbReference>
<dbReference type="GO" id="GO:0043138">
    <property type="term" value="F:3'-5' DNA helicase activity"/>
    <property type="evidence" value="ECO:0007669"/>
    <property type="project" value="UniProtKB-EC"/>
</dbReference>
<comment type="similarity">
    <text evidence="1">Belongs to the helicase family. UvrD subfamily.</text>
</comment>
<dbReference type="Gene3D" id="3.40.50.300">
    <property type="entry name" value="P-loop containing nucleotide triphosphate hydrolases"/>
    <property type="match status" value="2"/>
</dbReference>
<dbReference type="CDD" id="cd18807">
    <property type="entry name" value="SF1_C_UvrD"/>
    <property type="match status" value="1"/>
</dbReference>
<dbReference type="Gene3D" id="1.10.10.160">
    <property type="match status" value="1"/>
</dbReference>
<reference evidence="13 14" key="1">
    <citation type="submission" date="2018-06" db="EMBL/GenBank/DDBJ databases">
        <title>Extensive metabolic versatility and redundancy in microbially diverse, dynamic hydrothermal sediments.</title>
        <authorList>
            <person name="Dombrowski N."/>
            <person name="Teske A."/>
            <person name="Baker B.J."/>
        </authorList>
    </citation>
    <scope>NUCLEOTIDE SEQUENCE [LARGE SCALE GENOMIC DNA]</scope>
    <source>
        <strain evidence="13">B36_G15</strain>
    </source>
</reference>
<dbReference type="CDD" id="cd17932">
    <property type="entry name" value="DEXQc_UvrD"/>
    <property type="match status" value="1"/>
</dbReference>
<accession>A0A660SJS6</accession>
<dbReference type="Pfam" id="PF00580">
    <property type="entry name" value="UvrD-helicase"/>
    <property type="match status" value="1"/>
</dbReference>
<dbReference type="Gene3D" id="1.10.486.10">
    <property type="entry name" value="PCRA, domain 4"/>
    <property type="match status" value="1"/>
</dbReference>
<dbReference type="PANTHER" id="PTHR11070:SF3">
    <property type="entry name" value="DNA 3'-5' HELICASE"/>
    <property type="match status" value="1"/>
</dbReference>
<dbReference type="Pfam" id="PF13361">
    <property type="entry name" value="UvrD_C"/>
    <property type="match status" value="2"/>
</dbReference>
<evidence type="ECO:0000256" key="2">
    <source>
        <dbReference type="ARBA" id="ARBA00022741"/>
    </source>
</evidence>
<dbReference type="PROSITE" id="PS51217">
    <property type="entry name" value="UVRD_HELICASE_CTER"/>
    <property type="match status" value="1"/>
</dbReference>
<name>A0A660SJS6_UNCW3</name>
<evidence type="ECO:0000256" key="6">
    <source>
        <dbReference type="ARBA" id="ARBA00023235"/>
    </source>
</evidence>
<dbReference type="GO" id="GO:0016887">
    <property type="term" value="F:ATP hydrolysis activity"/>
    <property type="evidence" value="ECO:0007669"/>
    <property type="project" value="RHEA"/>
</dbReference>
<dbReference type="InterPro" id="IPR014016">
    <property type="entry name" value="UvrD-like_ATP-bd"/>
</dbReference>
<sequence length="633" mass="72694">MLSIKEYLNPAQFEAVTTIDGAVLVIAGAGSGKTRVIEYRVLHLIQQGVDPRHILLLTFTRKAAREMLERASRHDPRCGRVEGGTFHSFGLNLLRRFGARIGLDHRFTVLDEADSEEAIQRCATKAAIFSSRIPKKSTLRNIISMAVNRSQPIEAILRKEYPHFLDLANSIRQLSEIYHTFKQENGYVDYDDLLIHTRALLENERIREVISDRYRFIMVDEYQDTNLLQRDITYLLADRHQNVMVVGDDAQSIYGFRGASFANIFDFPQRFPDCRVIKLEENYRSTQSILNLANAVLENMAHKYAKCLRSAKGKAGPRPELLEFSSHKEEAEWVADKIIELKREGIDLKDQGVLFRASFVSIPLQAELNKRQIPFQVFGGLRFSETAHVKDLLSHLKVYSNPSDELAWMRVLLLIEGVGTATADSLIGELKFCADLGEVIQCLDRWCTGSGRYHLGLSRLRALLVRMGELEDLDGLFGAVLKYYMSIFRDRYDDWHRRQYDLELLREIILNYSSLEEFFAELAIDPPERKMITDDDFVTEPPVTLSTIHSAKGLEWEVVFLIGLIDGVLPSIFTHEDRNDIEEERRLFYVAITRAKEHLFLTLSNEGYHLGRSHCNSPSRFIEESGVRHQLKH</sequence>
<dbReference type="Proteomes" id="UP000268469">
    <property type="component" value="Unassembled WGS sequence"/>
</dbReference>
<evidence type="ECO:0000256" key="10">
    <source>
        <dbReference type="PROSITE-ProRule" id="PRU00560"/>
    </source>
</evidence>
<evidence type="ECO:0000259" key="12">
    <source>
        <dbReference type="PROSITE" id="PS51217"/>
    </source>
</evidence>
<dbReference type="PANTHER" id="PTHR11070">
    <property type="entry name" value="UVRD / RECB / PCRA DNA HELICASE FAMILY MEMBER"/>
    <property type="match status" value="1"/>
</dbReference>
<evidence type="ECO:0000256" key="1">
    <source>
        <dbReference type="ARBA" id="ARBA00009922"/>
    </source>
</evidence>
<evidence type="ECO:0000256" key="5">
    <source>
        <dbReference type="ARBA" id="ARBA00022840"/>
    </source>
</evidence>
<dbReference type="InterPro" id="IPR000212">
    <property type="entry name" value="DNA_helicase_UvrD/REP"/>
</dbReference>
<comment type="catalytic activity">
    <reaction evidence="9">
        <text>ATP + H2O = ADP + phosphate + H(+)</text>
        <dbReference type="Rhea" id="RHEA:13065"/>
        <dbReference type="ChEBI" id="CHEBI:15377"/>
        <dbReference type="ChEBI" id="CHEBI:15378"/>
        <dbReference type="ChEBI" id="CHEBI:30616"/>
        <dbReference type="ChEBI" id="CHEBI:43474"/>
        <dbReference type="ChEBI" id="CHEBI:456216"/>
        <dbReference type="EC" id="5.6.2.4"/>
    </reaction>
</comment>
<feature type="domain" description="UvrD-like helicase C-terminal" evidence="12">
    <location>
        <begin position="287"/>
        <end position="553"/>
    </location>
</feature>
<dbReference type="GO" id="GO:0005829">
    <property type="term" value="C:cytosol"/>
    <property type="evidence" value="ECO:0007669"/>
    <property type="project" value="TreeGrafter"/>
</dbReference>
<dbReference type="AlphaFoldDB" id="A0A660SJS6"/>
<dbReference type="GO" id="GO:0003677">
    <property type="term" value="F:DNA binding"/>
    <property type="evidence" value="ECO:0007669"/>
    <property type="project" value="InterPro"/>
</dbReference>
<evidence type="ECO:0000256" key="9">
    <source>
        <dbReference type="ARBA" id="ARBA00048988"/>
    </source>
</evidence>
<evidence type="ECO:0000256" key="4">
    <source>
        <dbReference type="ARBA" id="ARBA00022806"/>
    </source>
</evidence>
<evidence type="ECO:0000256" key="7">
    <source>
        <dbReference type="ARBA" id="ARBA00034617"/>
    </source>
</evidence>
<keyword evidence="2 10" id="KW-0547">Nucleotide-binding</keyword>
<feature type="binding site" evidence="10">
    <location>
        <begin position="27"/>
        <end position="34"/>
    </location>
    <ligand>
        <name>ATP</name>
        <dbReference type="ChEBI" id="CHEBI:30616"/>
    </ligand>
</feature>
<keyword evidence="4 10" id="KW-0347">Helicase</keyword>
<organism evidence="13 14">
    <name type="scientific">candidate division WOR-3 bacterium</name>
    <dbReference type="NCBI Taxonomy" id="2052148"/>
    <lineage>
        <taxon>Bacteria</taxon>
        <taxon>Bacteria division WOR-3</taxon>
    </lineage>
</organism>
<comment type="catalytic activity">
    <reaction evidence="7">
        <text>Couples ATP hydrolysis with the unwinding of duplex DNA by translocating in the 3'-5' direction.</text>
        <dbReference type="EC" id="5.6.2.4"/>
    </reaction>
</comment>